<sequence length="569" mass="61546">MEYAHLIALLLVFSCLLIHTEDADSDTSSSTVSVLPSQNSTNSTTFSTTFTASESSEVDNSVTFSSTNFGITSTYTDHIPPSSSDFQTSLTSTPRYQVTNTSSLLSSTKQIEPSTTLSSEVSLTVNVKASVSSFIKQVEQSLHFSGSTSGIFESSTLSTDLIPTSTETLSASPTFSTSNKLTTTNSQVETTATNSQVETSTTAFQASTTLLNTSRNTQPSSTTRPPGASSIDLNIAASSFYLTDSSLKTSSDIIHVSTQEYFSTSSALATKSSVSTSSSFSNTSDISSKPSKTSSSSLQSTTEVLLSSSYSKDVEFTSIQPTPGHSPVPVSSISVTTQTYNITVQATYNGNCTALKSDDSFENKFFNEVEYELKNIFSPSNVLVHRDNYKCGSIIFNYTVQTQSKEKGFMMNLDRAENVNITIGDFHFTAKSSKIVKGFPTTSSPRKPDPEKLTVLYATVFSVVGFVFVVILVVIYIGCRKNVITKHKRAYELGRFSNTTTTAGVGMYGEESRKSKTPSESRSDKEDSLPTTWNKPKEESKGGVDTKPKNKDQNQNGFDNKGLETDEDK</sequence>
<proteinExistence type="predicted"/>
<reference evidence="4" key="1">
    <citation type="submission" date="2021-01" db="UniProtKB">
        <authorList>
            <consortium name="EnsemblMetazoa"/>
        </authorList>
    </citation>
    <scope>IDENTIFICATION</scope>
</reference>
<feature type="region of interest" description="Disordered" evidence="1">
    <location>
        <begin position="502"/>
        <end position="569"/>
    </location>
</feature>
<evidence type="ECO:0008006" key="6">
    <source>
        <dbReference type="Google" id="ProtNLM"/>
    </source>
</evidence>
<organism evidence="4 5">
    <name type="scientific">Clytia hemisphaerica</name>
    <dbReference type="NCBI Taxonomy" id="252671"/>
    <lineage>
        <taxon>Eukaryota</taxon>
        <taxon>Metazoa</taxon>
        <taxon>Cnidaria</taxon>
        <taxon>Hydrozoa</taxon>
        <taxon>Hydroidolina</taxon>
        <taxon>Leptothecata</taxon>
        <taxon>Obeliida</taxon>
        <taxon>Clytiidae</taxon>
        <taxon>Clytia</taxon>
    </lineage>
</organism>
<dbReference type="EnsemblMetazoa" id="CLYHEMT002915.3">
    <property type="protein sequence ID" value="CLYHEMP002915.3"/>
    <property type="gene ID" value="CLYHEMG002915"/>
</dbReference>
<keyword evidence="5" id="KW-1185">Reference proteome</keyword>
<keyword evidence="2" id="KW-0472">Membrane</keyword>
<feature type="chain" id="PRO_5029796481" description="Cnidarian restricted protein" evidence="3">
    <location>
        <begin position="24"/>
        <end position="569"/>
    </location>
</feature>
<keyword evidence="2" id="KW-1133">Transmembrane helix</keyword>
<evidence type="ECO:0000256" key="1">
    <source>
        <dbReference type="SAM" id="MobiDB-lite"/>
    </source>
</evidence>
<feature type="region of interest" description="Disordered" evidence="1">
    <location>
        <begin position="275"/>
        <end position="296"/>
    </location>
</feature>
<evidence type="ECO:0000313" key="4">
    <source>
        <dbReference type="EnsemblMetazoa" id="CLYHEMP002915.3"/>
    </source>
</evidence>
<protein>
    <recommendedName>
        <fullName evidence="6">Cnidarian restricted protein</fullName>
    </recommendedName>
</protein>
<feature type="compositionally biased region" description="Low complexity" evidence="1">
    <location>
        <begin position="26"/>
        <end position="46"/>
    </location>
</feature>
<feature type="compositionally biased region" description="Basic and acidic residues" evidence="1">
    <location>
        <begin position="510"/>
        <end position="528"/>
    </location>
</feature>
<keyword evidence="3" id="KW-0732">Signal</keyword>
<name>A0A7M5TWR1_9CNID</name>
<keyword evidence="2" id="KW-0812">Transmembrane</keyword>
<dbReference type="RefSeq" id="XP_066923264.1">
    <property type="nucleotide sequence ID" value="XM_067067163.1"/>
</dbReference>
<feature type="region of interest" description="Disordered" evidence="1">
    <location>
        <begin position="25"/>
        <end position="46"/>
    </location>
</feature>
<feature type="compositionally biased region" description="Basic and acidic residues" evidence="1">
    <location>
        <begin position="535"/>
        <end position="552"/>
    </location>
</feature>
<evidence type="ECO:0000256" key="2">
    <source>
        <dbReference type="SAM" id="Phobius"/>
    </source>
</evidence>
<dbReference type="GeneID" id="136810603"/>
<dbReference type="Proteomes" id="UP000594262">
    <property type="component" value="Unplaced"/>
</dbReference>
<feature type="transmembrane region" description="Helical" evidence="2">
    <location>
        <begin position="455"/>
        <end position="479"/>
    </location>
</feature>
<dbReference type="AlphaFoldDB" id="A0A7M5TWR1"/>
<evidence type="ECO:0000313" key="5">
    <source>
        <dbReference type="Proteomes" id="UP000594262"/>
    </source>
</evidence>
<accession>A0A7M5TWR1</accession>
<feature type="signal peptide" evidence="3">
    <location>
        <begin position="1"/>
        <end position="23"/>
    </location>
</feature>
<evidence type="ECO:0000256" key="3">
    <source>
        <dbReference type="SAM" id="SignalP"/>
    </source>
</evidence>